<protein>
    <submittedName>
        <fullName evidence="2">DUF5107 domain-containing protein</fullName>
    </submittedName>
</protein>
<dbReference type="InterPro" id="IPR011990">
    <property type="entry name" value="TPR-like_helical_dom_sf"/>
</dbReference>
<organism evidence="2">
    <name type="scientific">Jonesiaceae bacterium BS-20</name>
    <dbReference type="NCBI Taxonomy" id="3120821"/>
    <lineage>
        <taxon>Bacteria</taxon>
        <taxon>Bacillati</taxon>
        <taxon>Actinomycetota</taxon>
        <taxon>Actinomycetes</taxon>
        <taxon>Micrococcales</taxon>
        <taxon>Jonesiaceae</taxon>
    </lineage>
</organism>
<dbReference type="EMBL" id="CP146203">
    <property type="protein sequence ID" value="XBH20913.1"/>
    <property type="molecule type" value="Genomic_DNA"/>
</dbReference>
<dbReference type="Pfam" id="PF17128">
    <property type="entry name" value="DUF5107"/>
    <property type="match status" value="1"/>
</dbReference>
<dbReference type="Gene3D" id="1.25.40.10">
    <property type="entry name" value="Tetratricopeptide repeat domain"/>
    <property type="match status" value="2"/>
</dbReference>
<dbReference type="SUPFAM" id="SSF48452">
    <property type="entry name" value="TPR-like"/>
    <property type="match status" value="1"/>
</dbReference>
<evidence type="ECO:0000313" key="2">
    <source>
        <dbReference type="EMBL" id="XBH20913.1"/>
    </source>
</evidence>
<evidence type="ECO:0000259" key="1">
    <source>
        <dbReference type="Pfam" id="PF17128"/>
    </source>
</evidence>
<dbReference type="AlphaFoldDB" id="A0AAU7DUK6"/>
<accession>A0AAU7DUK6</accession>
<proteinExistence type="predicted"/>
<reference evidence="2" key="1">
    <citation type="submission" date="2024-02" db="EMBL/GenBank/DDBJ databases">
        <title>Tomenella chthoni gen. nov. sp. nov., a member of the family Jonesiaceae isolated from bat guano.</title>
        <authorList>
            <person name="Miller S.L."/>
            <person name="King J."/>
            <person name="Sankaranarayanan K."/>
            <person name="Lawson P.A."/>
        </authorList>
    </citation>
    <scope>NUCLEOTIDE SEQUENCE</scope>
    <source>
        <strain evidence="2">BS-20</strain>
    </source>
</reference>
<gene>
    <name evidence="2" type="ORF">V5R04_11880</name>
</gene>
<name>A0AAU7DUK6_9MICO</name>
<dbReference type="PROSITE" id="PS51257">
    <property type="entry name" value="PROKAR_LIPOPROTEIN"/>
    <property type="match status" value="1"/>
</dbReference>
<feature type="domain" description="DUF5107" evidence="1">
    <location>
        <begin position="73"/>
        <end position="381"/>
    </location>
</feature>
<sequence>MKHISDLPHLPLSQVELPEPPADQQANIAAGGVACWSQDITIDTYEPAAPDRYPLFVNGRVYQGSSGQAYPIPFTDRIEQVKKPRVWKAIHLENEWVKLVLLPEIGGRIYTARDKVAGYDFFYRNNVIKPALVGIAGPWISGGVEFNWPQHHRPATFLPMDSQIQRDNDSDVTVWFNDLDQMQRMKGTHGVRLRGDSSLIEVAAKLHNRTDDLQTFLWWANVAAYSHENYQSFFPTDVAYVADHARHAITAFPKADRPYYGLDYPAQVTEENPNADRIDFYSNVLVPTSYMITDTDDDFFGGYDHDVNAGFIHWADKGIAPGKKMWTWGNGDVGHAWDRHLTDMDGPYVELMAGVFTDNQPDFTWINPGETKEFSQYWYPIRELGVVHQATRDVAVRLVLEGTTAKWFVGATRAISGATVALAKDGKVLATQGEDLTPGTTASGNIEVPAGTLEHELTLLVTDADGKVLLSWTPRVPIDAEKPWVATEPPMASEIESNDELVITGTHLVQYRHPTRMAEPYFDEALARDEKDSRAATAKGTLLLKRGDYEGAKAILEVGLSRMHRRNLQPREGETSYLLGSIAERTRDFTAAQKHYSKSTWDSQWFVASRFGLARVSARLGDNDLALERINETLKATTTFPNAYALKVVILRRLGREEEADATLALALEHEALDPIIRYLAGNLETVDPKTWLTVACDLEKFGELDQAAALARASADRPLTNFGNPAPMAHYLRAQWFEQVGRQDEANAARDAARASNLLYAFPYGLDEYDALIATLEADANDPVALGLLGSWLMNAKRTADAAEVLVKSTENGAVDPVVWRNAAVAVVNSAVEIGQDEDKAFAQAHGLYLKAIELAPNDARLIFEIDQLAGRRDESSAIRLARIEESACGYESRDDLTISYLNLLVDEGQTERALEIMTARSFQPFEGGEGSVIAVWDRAYNALAEAGVAAEGTDLEALAARLEESITLPINLGEGRHPLASTAGRWYWLGRVLKAAGNARAAQAFEKAAAGWNAKDVDLGLETHWSVKALEELGQSDSAAALTGKFNAFITELENSDPRVDYFATSHPDLLLFLTQPAEAQANQVAKLRATLG</sequence>
<dbReference type="InterPro" id="IPR033396">
    <property type="entry name" value="DUF5107"/>
</dbReference>